<dbReference type="Proteomes" id="UP000017081">
    <property type="component" value="Unassembled WGS sequence"/>
</dbReference>
<evidence type="ECO:0000256" key="1">
    <source>
        <dbReference type="SAM" id="Coils"/>
    </source>
</evidence>
<evidence type="ECO:0000313" key="2">
    <source>
        <dbReference type="EMBL" id="ERT69767.1"/>
    </source>
</evidence>
<accession>U7VDI8</accession>
<dbReference type="Gene3D" id="1.20.1600.10">
    <property type="entry name" value="Outer membrane efflux proteins (OEP)"/>
    <property type="match status" value="1"/>
</dbReference>
<evidence type="ECO:0000313" key="3">
    <source>
        <dbReference type="Proteomes" id="UP000017081"/>
    </source>
</evidence>
<dbReference type="HOGENOM" id="CLU_053302_0_0_0"/>
<proteinExistence type="predicted"/>
<evidence type="ECO:0008006" key="4">
    <source>
        <dbReference type="Google" id="ProtNLM"/>
    </source>
</evidence>
<dbReference type="STRING" id="1319815.HMPREF0202_00324"/>
<keyword evidence="3" id="KW-1185">Reference proteome</keyword>
<dbReference type="SUPFAM" id="SSF56954">
    <property type="entry name" value="Outer membrane efflux proteins (OEP)"/>
    <property type="match status" value="1"/>
</dbReference>
<dbReference type="EMBL" id="AXZF01000012">
    <property type="protein sequence ID" value="ERT69767.1"/>
    <property type="molecule type" value="Genomic_DNA"/>
</dbReference>
<keyword evidence="1" id="KW-0175">Coiled coil</keyword>
<reference evidence="2 3" key="1">
    <citation type="submission" date="2013-08" db="EMBL/GenBank/DDBJ databases">
        <authorList>
            <person name="Weinstock G."/>
            <person name="Sodergren E."/>
            <person name="Wylie T."/>
            <person name="Fulton L."/>
            <person name="Fulton R."/>
            <person name="Fronick C."/>
            <person name="O'Laughlin M."/>
            <person name="Godfrey J."/>
            <person name="Miner T."/>
            <person name="Herter B."/>
            <person name="Appelbaum E."/>
            <person name="Cordes M."/>
            <person name="Lek S."/>
            <person name="Wollam A."/>
            <person name="Pepin K.H."/>
            <person name="Palsikar V.B."/>
            <person name="Mitreva M."/>
            <person name="Wilson R.K."/>
        </authorList>
    </citation>
    <scope>NUCLEOTIDE SEQUENCE [LARGE SCALE GENOMIC DNA]</scope>
    <source>
        <strain evidence="2 3">ATCC BAA-474</strain>
    </source>
</reference>
<dbReference type="GO" id="GO:0015562">
    <property type="term" value="F:efflux transmembrane transporter activity"/>
    <property type="evidence" value="ECO:0007669"/>
    <property type="project" value="InterPro"/>
</dbReference>
<gene>
    <name evidence="2" type="ORF">HMPREF0202_00324</name>
</gene>
<protein>
    <recommendedName>
        <fullName evidence="4">Outer membrane efflux protein</fullName>
    </recommendedName>
</protein>
<name>U7VDI8_9FUSO</name>
<dbReference type="RefSeq" id="WP_023049873.1">
    <property type="nucleotide sequence ID" value="NZ_CP173063.2"/>
</dbReference>
<feature type="coiled-coil region" evidence="1">
    <location>
        <begin position="153"/>
        <end position="180"/>
    </location>
</feature>
<dbReference type="eggNOG" id="COG1538">
    <property type="taxonomic scope" value="Bacteria"/>
</dbReference>
<sequence>MKKYILITLLLSKLIYSQEVSLDKLLNEINKTSYENQIYNIKNNQNNFKEDYYKTGRYNGVKVDGGTEYKDKENRYTFESSVSYGDFYVQGEKVKNDENKVTYGAKRSLKDLVFSKDDNELSKLKVTRDITKIDLKQGIESQKLSLINLYKDYKDNQFELKLKQNALQTLEKEKKVLEKSYQMGSIPKIDLDSLLVSYNSIKLEIDKIEHILEKIIERFYYDYGLKLQEAKLADIAPNKNNLEKYISLVGEKDLKKLNLEKEITKENIKYLKYDNKVPEISVGVERNTLNDENRVFLKFSKDIFYKDIDLSNEESSLMEKEVTYNQRANEVIAERYKIQDNYYTLQKDYLVLENRVDLEKSKYEIKKLENTLGKVSYTEVMEAFDNYLELEVSKEKAKNSLNSYIYQIIVRSEI</sequence>
<organism evidence="2 3">
    <name type="scientific">Cetobacterium somerae ATCC BAA-474</name>
    <dbReference type="NCBI Taxonomy" id="1319815"/>
    <lineage>
        <taxon>Bacteria</taxon>
        <taxon>Fusobacteriati</taxon>
        <taxon>Fusobacteriota</taxon>
        <taxon>Fusobacteriia</taxon>
        <taxon>Fusobacteriales</taxon>
        <taxon>Fusobacteriaceae</taxon>
        <taxon>Cetobacterium</taxon>
    </lineage>
</organism>
<dbReference type="AlphaFoldDB" id="U7VDI8"/>
<comment type="caution">
    <text evidence="2">The sequence shown here is derived from an EMBL/GenBank/DDBJ whole genome shotgun (WGS) entry which is preliminary data.</text>
</comment>